<dbReference type="SUPFAM" id="SSF49265">
    <property type="entry name" value="Fibronectin type III"/>
    <property type="match status" value="1"/>
</dbReference>
<dbReference type="EMBL" id="DSGB01000003">
    <property type="protein sequence ID" value="HER95377.1"/>
    <property type="molecule type" value="Genomic_DNA"/>
</dbReference>
<dbReference type="InterPro" id="IPR013783">
    <property type="entry name" value="Ig-like_fold"/>
</dbReference>
<comment type="caution">
    <text evidence="1">The sequence shown here is derived from an EMBL/GenBank/DDBJ whole genome shotgun (WGS) entry which is preliminary data.</text>
</comment>
<gene>
    <name evidence="1" type="ORF">ENO59_02495</name>
</gene>
<sequence>MAGIDGTGTYTWPGHHIGAYWGHWRGLWVSAKNWRSPDGQTFPVRIEHIGPRFNGVGEVFQDVIKLVYKFEQPEIVVDGLRTFDKPAIPDEIDPSLKADAMVYNKTRNAMGIEMERKVYQFSNEIHQDYHIIEYVFTNTGNVDEDDEIELPNQTLQDVYFTFFYRNKANAPAGAWDNSGGGAAWGQFTMNDALVPGFQEYGQSFAQRHAAQFSWLGHVPAQTVFNTIGNPMWFELQPWIAHIGGDTTGRLGAAAMFGTLTIHADQSATNKTHDPSQPRMMTRLDSDDAELTARNDHNDLSVMQLERNWLEDGNKVASDPANARYNPNNPTHAYIIQPDGRFHLQTSDPSQGRPGGWGYVQSFGPYTLQPNQSIRIVVAEGIAGLSDKLSFMLGKWYKNKVRAEGQAAANAARFSWNPVTDSPCQEGSPGCVSLTKNEWVMTARDSLFQLFQRILNVWENNLDIPQPPKPPRRFVVTSGTDRITLEWETYSGEPDPPGGWEIWRAQSFYFGIPLPDSSTVYQRIATLPGNARSYVDENVTRGVNYYYYIQAVGNEVDDPTAGRRVRLKSNRYWTQTYQPAVLRRPPGRSLDEVRVVPNPYNLEADLGVRFPDLQDKIAFYGLPARATIRIYTELGELVKVIEHTDGSGDEFWDLTTSSRQVVASGIYFAVITDADTGAQTTRTIVIIR</sequence>
<evidence type="ECO:0000313" key="1">
    <source>
        <dbReference type="EMBL" id="HER95377.1"/>
    </source>
</evidence>
<protein>
    <recommendedName>
        <fullName evidence="2">Fibronectin type-III domain-containing protein</fullName>
    </recommendedName>
</protein>
<reference evidence="1" key="1">
    <citation type="journal article" date="2020" name="mSystems">
        <title>Genome- and Community-Level Interaction Insights into Carbon Utilization and Element Cycling Functions of Hydrothermarchaeota in Hydrothermal Sediment.</title>
        <authorList>
            <person name="Zhou Z."/>
            <person name="Liu Y."/>
            <person name="Xu W."/>
            <person name="Pan J."/>
            <person name="Luo Z.H."/>
            <person name="Li M."/>
        </authorList>
    </citation>
    <scope>NUCLEOTIDE SEQUENCE [LARGE SCALE GENOMIC DNA]</scope>
    <source>
        <strain evidence="1">SpSt-143</strain>
    </source>
</reference>
<organism evidence="1">
    <name type="scientific">Rhodothermus marinus</name>
    <name type="common">Rhodothermus obamensis</name>
    <dbReference type="NCBI Taxonomy" id="29549"/>
    <lineage>
        <taxon>Bacteria</taxon>
        <taxon>Pseudomonadati</taxon>
        <taxon>Rhodothermota</taxon>
        <taxon>Rhodothermia</taxon>
        <taxon>Rhodothermales</taxon>
        <taxon>Rhodothermaceae</taxon>
        <taxon>Rhodothermus</taxon>
    </lineage>
</organism>
<dbReference type="Gene3D" id="2.60.40.10">
    <property type="entry name" value="Immunoglobulins"/>
    <property type="match status" value="1"/>
</dbReference>
<proteinExistence type="predicted"/>
<name>A0A7V2F5S5_RHOMR</name>
<accession>A0A7V2F5S5</accession>
<dbReference type="AlphaFoldDB" id="A0A7V2F5S5"/>
<dbReference type="InterPro" id="IPR036116">
    <property type="entry name" value="FN3_sf"/>
</dbReference>
<dbReference type="Gene3D" id="2.60.40.4070">
    <property type="match status" value="1"/>
</dbReference>
<evidence type="ECO:0008006" key="2">
    <source>
        <dbReference type="Google" id="ProtNLM"/>
    </source>
</evidence>